<dbReference type="HOGENOM" id="CLU_2916338_0_0_5"/>
<protein>
    <submittedName>
        <fullName evidence="1">Uncharacterized protein</fullName>
    </submittedName>
</protein>
<organism evidence="1 2">
    <name type="scientific">Hyphomicrobium denitrificans 1NES1</name>
    <dbReference type="NCBI Taxonomy" id="670307"/>
    <lineage>
        <taxon>Bacteria</taxon>
        <taxon>Pseudomonadati</taxon>
        <taxon>Pseudomonadota</taxon>
        <taxon>Alphaproteobacteria</taxon>
        <taxon>Hyphomicrobiales</taxon>
        <taxon>Hyphomicrobiaceae</taxon>
        <taxon>Hyphomicrobium</taxon>
    </lineage>
</organism>
<evidence type="ECO:0000313" key="2">
    <source>
        <dbReference type="Proteomes" id="UP000005952"/>
    </source>
</evidence>
<evidence type="ECO:0000313" key="1">
    <source>
        <dbReference type="EMBL" id="AGK59084.1"/>
    </source>
</evidence>
<dbReference type="KEGG" id="hdt:HYPDE_37063"/>
<gene>
    <name evidence="1" type="ORF">HYPDE_37063</name>
</gene>
<sequence length="61" mass="6596">MLAPDLGRFVVADSQSAKKYMRLCAEWGQSARDSYQGCVARDKGGFVAIATAAQPSGTYFF</sequence>
<proteinExistence type="predicted"/>
<dbReference type="Proteomes" id="UP000005952">
    <property type="component" value="Chromosome"/>
</dbReference>
<name>N0B689_9HYPH</name>
<keyword evidence="2" id="KW-1185">Reference proteome</keyword>
<accession>N0B689</accession>
<dbReference type="EMBL" id="CP005587">
    <property type="protein sequence ID" value="AGK59084.1"/>
    <property type="molecule type" value="Genomic_DNA"/>
</dbReference>
<reference evidence="1 2" key="1">
    <citation type="journal article" date="2013" name="Genome Announc.">
        <title>Genome sequences for three denitrifying bacterial strains isolated from a uranium- and nitrate-contaminated subsurface environment.</title>
        <authorList>
            <person name="Venkatramanan R."/>
            <person name="Prakash O."/>
            <person name="Woyke T."/>
            <person name="Chain P."/>
            <person name="Goodwin L.A."/>
            <person name="Watson D."/>
            <person name="Brooks S."/>
            <person name="Kostka J.E."/>
            <person name="Green S.J."/>
        </authorList>
    </citation>
    <scope>NUCLEOTIDE SEQUENCE [LARGE SCALE GENOMIC DNA]</scope>
    <source>
        <strain evidence="1 2">1NES1</strain>
    </source>
</reference>
<dbReference type="AlphaFoldDB" id="N0B689"/>